<protein>
    <submittedName>
        <fullName evidence="2">Uncharacterized protein</fullName>
    </submittedName>
</protein>
<sequence>MPSRITRLMGRMAPERRSRWVLALFSVGCVAATCFHFLMTFLYVAPWNHVYDSTSSLVNGYMNPYFRQTWDLFAPDPVDYNPHVLVRAKVGDRETAWVDVSERELALIRGHLLPGRASRLAAGAKQMLNRANVVPVEGAAEEGKGQDPVLQAKAVRHMRAVATLAALAEWGPGVEAVQVKTEDRIYPRFADRADEGAGEVVRKVYAWWPPANVSAGAVERWKDAVR</sequence>
<dbReference type="InterPro" id="IPR043857">
    <property type="entry name" value="DUF5819"/>
</dbReference>
<dbReference type="Pfam" id="PF19136">
    <property type="entry name" value="DUF5819"/>
    <property type="match status" value="1"/>
</dbReference>
<reference evidence="2" key="1">
    <citation type="submission" date="2021-01" db="EMBL/GenBank/DDBJ databases">
        <title>Whole genome shotgun sequence of Acrocarpospora phusangensis NBRC 108782.</title>
        <authorList>
            <person name="Komaki H."/>
            <person name="Tamura T."/>
        </authorList>
    </citation>
    <scope>NUCLEOTIDE SEQUENCE</scope>
    <source>
        <strain evidence="2">NBRC 108782</strain>
    </source>
</reference>
<dbReference type="AlphaFoldDB" id="A0A919Q8T0"/>
<proteinExistence type="predicted"/>
<keyword evidence="1" id="KW-0472">Membrane</keyword>
<keyword evidence="1" id="KW-1133">Transmembrane helix</keyword>
<comment type="caution">
    <text evidence="2">The sequence shown here is derived from an EMBL/GenBank/DDBJ whole genome shotgun (WGS) entry which is preliminary data.</text>
</comment>
<organism evidence="2 3">
    <name type="scientific">Acrocarpospora phusangensis</name>
    <dbReference type="NCBI Taxonomy" id="1070424"/>
    <lineage>
        <taxon>Bacteria</taxon>
        <taxon>Bacillati</taxon>
        <taxon>Actinomycetota</taxon>
        <taxon>Actinomycetes</taxon>
        <taxon>Streptosporangiales</taxon>
        <taxon>Streptosporangiaceae</taxon>
        <taxon>Acrocarpospora</taxon>
    </lineage>
</organism>
<evidence type="ECO:0000256" key="1">
    <source>
        <dbReference type="SAM" id="Phobius"/>
    </source>
</evidence>
<evidence type="ECO:0000313" key="3">
    <source>
        <dbReference type="Proteomes" id="UP000640052"/>
    </source>
</evidence>
<dbReference type="EMBL" id="BOOA01000003">
    <property type="protein sequence ID" value="GIH22300.1"/>
    <property type="molecule type" value="Genomic_DNA"/>
</dbReference>
<name>A0A919Q8T0_9ACTN</name>
<keyword evidence="1" id="KW-0812">Transmembrane</keyword>
<evidence type="ECO:0000313" key="2">
    <source>
        <dbReference type="EMBL" id="GIH22300.1"/>
    </source>
</evidence>
<gene>
    <name evidence="2" type="ORF">Aph01nite_06100</name>
</gene>
<keyword evidence="3" id="KW-1185">Reference proteome</keyword>
<dbReference type="Proteomes" id="UP000640052">
    <property type="component" value="Unassembled WGS sequence"/>
</dbReference>
<feature type="transmembrane region" description="Helical" evidence="1">
    <location>
        <begin position="20"/>
        <end position="45"/>
    </location>
</feature>
<accession>A0A919Q8T0</accession>